<dbReference type="InterPro" id="IPR018640">
    <property type="entry name" value="DUF2063"/>
</dbReference>
<evidence type="ECO:0000259" key="1">
    <source>
        <dbReference type="Pfam" id="PF09836"/>
    </source>
</evidence>
<protein>
    <submittedName>
        <fullName evidence="2">DUF2063 domain-containing protein</fullName>
    </submittedName>
</protein>
<accession>A0A1Y1QX68</accession>
<dbReference type="InterPro" id="IPR044922">
    <property type="entry name" value="DUF2063_N_sf"/>
</dbReference>
<evidence type="ECO:0000313" key="2">
    <source>
        <dbReference type="EMBL" id="OQX15881.1"/>
    </source>
</evidence>
<proteinExistence type="predicted"/>
<comment type="caution">
    <text evidence="2">The sequence shown here is derived from an EMBL/GenBank/DDBJ whole genome shotgun (WGS) entry which is preliminary data.</text>
</comment>
<name>A0A1Y1QX68_9GAMM</name>
<dbReference type="Proteomes" id="UP000192491">
    <property type="component" value="Unassembled WGS sequence"/>
</dbReference>
<dbReference type="EMBL" id="MTEJ01000010">
    <property type="protein sequence ID" value="OQX15881.1"/>
    <property type="molecule type" value="Genomic_DNA"/>
</dbReference>
<gene>
    <name evidence="2" type="ORF">BWK73_05725</name>
</gene>
<feature type="domain" description="Putative DNA-binding" evidence="1">
    <location>
        <begin position="5"/>
        <end position="99"/>
    </location>
</feature>
<evidence type="ECO:0000313" key="3">
    <source>
        <dbReference type="Proteomes" id="UP000192491"/>
    </source>
</evidence>
<sequence>MSLPELQQHFITAIFNRDQRDAAAALVKSHGTLDAAQRVGIYRNSVHGILWQYLESLYPVCQQLLGAAFFEAASDHYIDQQPPTRPFLAEYGAGFADFLAAHPALQQMLWIAEVARLEWARHQAWNAVNQPTADFSQLATLDAVQQARLRLELPASAHVLTSAYAIHAVWLAHQPEDAPEKVALEQLELHQIQHMLVWRAGRRLEQVLLEETAWKFLSAIRQANTLPELAEHFQAQLPALLLTAVQRGWVVSFTIR</sequence>
<dbReference type="Gene3D" id="1.10.150.690">
    <property type="entry name" value="DUF2063"/>
    <property type="match status" value="1"/>
</dbReference>
<organism evidence="2 3">
    <name type="scientific">Thiothrix lacustris</name>
    <dbReference type="NCBI Taxonomy" id="525917"/>
    <lineage>
        <taxon>Bacteria</taxon>
        <taxon>Pseudomonadati</taxon>
        <taxon>Pseudomonadota</taxon>
        <taxon>Gammaproteobacteria</taxon>
        <taxon>Thiotrichales</taxon>
        <taxon>Thiotrichaceae</taxon>
        <taxon>Thiothrix</taxon>
    </lineage>
</organism>
<dbReference type="Pfam" id="PF09836">
    <property type="entry name" value="DUF2063"/>
    <property type="match status" value="1"/>
</dbReference>
<dbReference type="AlphaFoldDB" id="A0A1Y1QX68"/>
<reference evidence="2 3" key="1">
    <citation type="submission" date="2017-01" db="EMBL/GenBank/DDBJ databases">
        <title>Novel large sulfur bacteria in the metagenomes of groundwater-fed chemosynthetic microbial mats in the Lake Huron basin.</title>
        <authorList>
            <person name="Sharrar A.M."/>
            <person name="Flood B.E."/>
            <person name="Bailey J.V."/>
            <person name="Jones D.S."/>
            <person name="Biddanda B."/>
            <person name="Ruberg S.A."/>
            <person name="Marcus D.N."/>
            <person name="Dick G.J."/>
        </authorList>
    </citation>
    <scope>NUCLEOTIDE SEQUENCE [LARGE SCALE GENOMIC DNA]</scope>
    <source>
        <strain evidence="2">A8</strain>
    </source>
</reference>